<dbReference type="EMBL" id="BJWL01000350">
    <property type="protein sequence ID" value="GFS40494.1"/>
    <property type="molecule type" value="Genomic_DNA"/>
</dbReference>
<accession>A0A7J0DR26</accession>
<dbReference type="PANTHER" id="PTHR34222:SF98">
    <property type="match status" value="1"/>
</dbReference>
<dbReference type="AlphaFoldDB" id="A0A7J0DR26"/>
<evidence type="ECO:0000313" key="2">
    <source>
        <dbReference type="EMBL" id="GFS40494.1"/>
    </source>
</evidence>
<evidence type="ECO:0000256" key="1">
    <source>
        <dbReference type="SAM" id="MobiDB-lite"/>
    </source>
</evidence>
<protein>
    <submittedName>
        <fullName evidence="2">Uncharacterized protein</fullName>
    </submittedName>
</protein>
<evidence type="ECO:0000313" key="3">
    <source>
        <dbReference type="Proteomes" id="UP000585474"/>
    </source>
</evidence>
<organism evidence="2 3">
    <name type="scientific">Actinidia rufa</name>
    <dbReference type="NCBI Taxonomy" id="165716"/>
    <lineage>
        <taxon>Eukaryota</taxon>
        <taxon>Viridiplantae</taxon>
        <taxon>Streptophyta</taxon>
        <taxon>Embryophyta</taxon>
        <taxon>Tracheophyta</taxon>
        <taxon>Spermatophyta</taxon>
        <taxon>Magnoliopsida</taxon>
        <taxon>eudicotyledons</taxon>
        <taxon>Gunneridae</taxon>
        <taxon>Pentapetalae</taxon>
        <taxon>asterids</taxon>
        <taxon>Ericales</taxon>
        <taxon>Actinidiaceae</taxon>
        <taxon>Actinidia</taxon>
    </lineage>
</organism>
<gene>
    <name evidence="2" type="ORF">Acr_00g0068870</name>
</gene>
<dbReference type="Proteomes" id="UP000585474">
    <property type="component" value="Unassembled WGS sequence"/>
</dbReference>
<dbReference type="PANTHER" id="PTHR34222">
    <property type="entry name" value="GAG_PRE-INTEGRS DOMAIN-CONTAINING PROTEIN"/>
    <property type="match status" value="1"/>
</dbReference>
<proteinExistence type="predicted"/>
<reference evidence="3" key="1">
    <citation type="submission" date="2019-07" db="EMBL/GenBank/DDBJ databases">
        <title>De Novo Assembly of kiwifruit Actinidia rufa.</title>
        <authorList>
            <person name="Sugita-Konishi S."/>
            <person name="Sato K."/>
            <person name="Mori E."/>
            <person name="Abe Y."/>
            <person name="Kisaki G."/>
            <person name="Hamano K."/>
            <person name="Suezawa K."/>
            <person name="Otani M."/>
            <person name="Fukuda T."/>
            <person name="Manabe T."/>
            <person name="Gomi K."/>
            <person name="Tabuchi M."/>
            <person name="Akimitsu K."/>
            <person name="Kataoka I."/>
        </authorList>
    </citation>
    <scope>NUCLEOTIDE SEQUENCE [LARGE SCALE GENOMIC DNA]</scope>
    <source>
        <strain evidence="3">cv. Fuchu</strain>
    </source>
</reference>
<name>A0A7J0DR26_9ERIC</name>
<keyword evidence="3" id="KW-1185">Reference proteome</keyword>
<feature type="region of interest" description="Disordered" evidence="1">
    <location>
        <begin position="134"/>
        <end position="155"/>
    </location>
</feature>
<dbReference type="OrthoDB" id="1746033at2759"/>
<sequence>MSWLLHYMILEIDEGFLPLNTTKDIWDLSLGPTPNERLDHLTDYTPICFADTTAFQKFIDRKWISKFLQAYEMSMIRSGRILNMDPVPSLREAFAFIQNEESCRDKLHCDYCQRPRHARETCWHLHVYSRTSGHSGSADGRGGSSRAHHSIVVEPPLSSSESVTLSTTEIELIRNVMSQLDTSANALSSFAHSSNFARSGSLNEDND</sequence>
<comment type="caution">
    <text evidence="2">The sequence shown here is derived from an EMBL/GenBank/DDBJ whole genome shotgun (WGS) entry which is preliminary data.</text>
</comment>